<name>A0ABY6UG52_BIOOC</name>
<comment type="caution">
    <text evidence="2">The sequence shown here is derived from an EMBL/GenBank/DDBJ whole genome shotgun (WGS) entry which is preliminary data.</text>
</comment>
<protein>
    <recommendedName>
        <fullName evidence="4">BZIP domain-containing protein</fullName>
    </recommendedName>
</protein>
<feature type="compositionally biased region" description="Polar residues" evidence="1">
    <location>
        <begin position="8"/>
        <end position="27"/>
    </location>
</feature>
<organism evidence="2 3">
    <name type="scientific">Bionectria ochroleuca</name>
    <name type="common">Gliocladium roseum</name>
    <dbReference type="NCBI Taxonomy" id="29856"/>
    <lineage>
        <taxon>Eukaryota</taxon>
        <taxon>Fungi</taxon>
        <taxon>Dikarya</taxon>
        <taxon>Ascomycota</taxon>
        <taxon>Pezizomycotina</taxon>
        <taxon>Sordariomycetes</taxon>
        <taxon>Hypocreomycetidae</taxon>
        <taxon>Hypocreales</taxon>
        <taxon>Bionectriaceae</taxon>
        <taxon>Clonostachys</taxon>
    </lineage>
</organism>
<evidence type="ECO:0000313" key="3">
    <source>
        <dbReference type="Proteomes" id="UP000766486"/>
    </source>
</evidence>
<accession>A0ABY6UG52</accession>
<gene>
    <name evidence="2" type="ORF">CLO192961_LOCUS278517</name>
</gene>
<reference evidence="2 3" key="1">
    <citation type="submission" date="2019-06" db="EMBL/GenBank/DDBJ databases">
        <authorList>
            <person name="Broberg M."/>
        </authorList>
    </citation>
    <scope>NUCLEOTIDE SEQUENCE [LARGE SCALE GENOMIC DNA]</scope>
</reference>
<feature type="region of interest" description="Disordered" evidence="1">
    <location>
        <begin position="1"/>
        <end position="45"/>
    </location>
</feature>
<dbReference type="CDD" id="cd14688">
    <property type="entry name" value="bZIP_YAP"/>
    <property type="match status" value="1"/>
</dbReference>
<evidence type="ECO:0008006" key="4">
    <source>
        <dbReference type="Google" id="ProtNLM"/>
    </source>
</evidence>
<sequence length="497" mass="56197">MPLPRATTAHSQPDANTADMSQSNRPGASTAAARRAKKREQDRRCQRLARERTKNRISYLEGLVAELRQGGTNQQLQALWKQCDELAAERDAAIQSLSTIERSIVNYRQTALRTSSPRGPRELDQNESAAYHPPVEIVSFTEASSQVVEAEYDDSISMAVMSPPPVLPSKVCRNLPGAQEAIIPAPVGVCHCSQDTSGAPVNLWRAANEILSQPLQLSSSMMDKENSLEHDAPVRAVVEGWDSLVKTAGGKLPPSWEKLRQIDELLFSNCGNVERLAILRLMNELCRYHQDHSLERQAMLPSWYLARPSQKIAHSYAIDYFSWPGLRERFVFEQHRYCSNRFWETFSDNLRILWPFEFRDCFSRNVLNGQYSISSAFQERIDDIRSWTMSSDMFSAWPEFLADIPVYNPMGLSLSTSRSHLKRSVLRNGEWLADRPDKERGHIAQEAEPWLVTAEHYITAGKTTVDAETPCMTLDTGFEGFGSLDDLMLLGNSRLMQ</sequence>
<dbReference type="Proteomes" id="UP000766486">
    <property type="component" value="Unassembled WGS sequence"/>
</dbReference>
<dbReference type="Pfam" id="PF11905">
    <property type="entry name" value="DUF3425"/>
    <property type="match status" value="1"/>
</dbReference>
<proteinExistence type="predicted"/>
<evidence type="ECO:0000313" key="2">
    <source>
        <dbReference type="EMBL" id="VUC30185.1"/>
    </source>
</evidence>
<evidence type="ECO:0000256" key="1">
    <source>
        <dbReference type="SAM" id="MobiDB-lite"/>
    </source>
</evidence>
<dbReference type="PANTHER" id="PTHR37012">
    <property type="entry name" value="B-ZIP TRANSCRIPTION FACTOR (EUROFUNG)-RELATED"/>
    <property type="match status" value="1"/>
</dbReference>
<dbReference type="InterPro" id="IPR021833">
    <property type="entry name" value="DUF3425"/>
</dbReference>
<dbReference type="EMBL" id="CABFNS010000814">
    <property type="protein sequence ID" value="VUC30185.1"/>
    <property type="molecule type" value="Genomic_DNA"/>
</dbReference>
<keyword evidence="3" id="KW-1185">Reference proteome</keyword>
<dbReference type="PANTHER" id="PTHR37012:SF7">
    <property type="entry name" value="B-ZIP TRANSCRIPTION FACTOR (EUROFUNG)-RELATED"/>
    <property type="match status" value="1"/>
</dbReference>